<keyword evidence="1" id="KW-0812">Transmembrane</keyword>
<keyword evidence="3" id="KW-1185">Reference proteome</keyword>
<keyword evidence="1" id="KW-0472">Membrane</keyword>
<dbReference type="Proteomes" id="UP000199612">
    <property type="component" value="Unassembled WGS sequence"/>
</dbReference>
<accession>A0A1I1KYC6</accession>
<gene>
    <name evidence="2" type="ORF">SAMN04488102_11613</name>
</gene>
<feature type="transmembrane region" description="Helical" evidence="1">
    <location>
        <begin position="20"/>
        <end position="37"/>
    </location>
</feature>
<evidence type="ECO:0000313" key="3">
    <source>
        <dbReference type="Proteomes" id="UP000199612"/>
    </source>
</evidence>
<proteinExistence type="predicted"/>
<sequence length="55" mass="6412">MTCSERGKECVSEVIELNLMNVNLTLAVLIYTVSVRGRNKIDRYKRSEQTCKKQY</sequence>
<dbReference type="AlphaFoldDB" id="A0A1I1KYC6"/>
<reference evidence="3" key="1">
    <citation type="submission" date="2016-10" db="EMBL/GenBank/DDBJ databases">
        <authorList>
            <person name="Varghese N."/>
            <person name="Submissions S."/>
        </authorList>
    </citation>
    <scope>NUCLEOTIDE SEQUENCE [LARGE SCALE GENOMIC DNA]</scope>
    <source>
        <strain evidence="3">DSM 23664</strain>
    </source>
</reference>
<organism evidence="2 3">
    <name type="scientific">Alkalibacterium subtropicum</name>
    <dbReference type="NCBI Taxonomy" id="753702"/>
    <lineage>
        <taxon>Bacteria</taxon>
        <taxon>Bacillati</taxon>
        <taxon>Bacillota</taxon>
        <taxon>Bacilli</taxon>
        <taxon>Lactobacillales</taxon>
        <taxon>Carnobacteriaceae</taxon>
        <taxon>Alkalibacterium</taxon>
    </lineage>
</organism>
<evidence type="ECO:0000256" key="1">
    <source>
        <dbReference type="SAM" id="Phobius"/>
    </source>
</evidence>
<dbReference type="STRING" id="753702.SAMN04488102_11613"/>
<evidence type="ECO:0000313" key="2">
    <source>
        <dbReference type="EMBL" id="SFC65751.1"/>
    </source>
</evidence>
<name>A0A1I1KYC6_9LACT</name>
<protein>
    <submittedName>
        <fullName evidence="2">Uncharacterized protein</fullName>
    </submittedName>
</protein>
<dbReference type="EMBL" id="FOLT01000016">
    <property type="protein sequence ID" value="SFC65751.1"/>
    <property type="molecule type" value="Genomic_DNA"/>
</dbReference>
<keyword evidence="1" id="KW-1133">Transmembrane helix</keyword>